<dbReference type="NCBIfam" id="TIGR01167">
    <property type="entry name" value="LPXTG_anchor"/>
    <property type="match status" value="1"/>
</dbReference>
<feature type="transmembrane region" description="Helical" evidence="2">
    <location>
        <begin position="107"/>
        <end position="128"/>
    </location>
</feature>
<feature type="region of interest" description="Disordered" evidence="1">
    <location>
        <begin position="38"/>
        <end position="92"/>
    </location>
</feature>
<dbReference type="PATRIC" id="fig|1423778.4.peg.1160"/>
<keyword evidence="2" id="KW-0472">Membrane</keyword>
<sequence length="139" mass="14263">MYLALLGLIVGMVMTFSQTVNAETIDSTNQSTISFTVDYDGGNPGLPGDGGDGNTGGNNNGGDTNGNGNTNNGNGGTTAQPNIPNNGQVIHYGNGQSNKGLLPQTGAVQGLTVSIIGIGLLFMLIFLYRRSQNKREGVA</sequence>
<feature type="compositionally biased region" description="Polar residues" evidence="1">
    <location>
        <begin position="79"/>
        <end position="92"/>
    </location>
</feature>
<evidence type="ECO:0000313" key="4">
    <source>
        <dbReference type="EMBL" id="KRL55525.1"/>
    </source>
</evidence>
<dbReference type="EMBL" id="AZFE01000031">
    <property type="protein sequence ID" value="KRL55525.1"/>
    <property type="molecule type" value="Genomic_DNA"/>
</dbReference>
<reference evidence="4 5" key="1">
    <citation type="journal article" date="2015" name="Genome Announc.">
        <title>Expanding the biotechnology potential of lactobacilli through comparative genomics of 213 strains and associated genera.</title>
        <authorList>
            <person name="Sun Z."/>
            <person name="Harris H.M."/>
            <person name="McCann A."/>
            <person name="Guo C."/>
            <person name="Argimon S."/>
            <person name="Zhang W."/>
            <person name="Yang X."/>
            <person name="Jeffery I.B."/>
            <person name="Cooney J.C."/>
            <person name="Kagawa T.F."/>
            <person name="Liu W."/>
            <person name="Song Y."/>
            <person name="Salvetti E."/>
            <person name="Wrobel A."/>
            <person name="Rasinkangas P."/>
            <person name="Parkhill J."/>
            <person name="Rea M.C."/>
            <person name="O'Sullivan O."/>
            <person name="Ritari J."/>
            <person name="Douillard F.P."/>
            <person name="Paul Ross R."/>
            <person name="Yang R."/>
            <person name="Briner A.E."/>
            <person name="Felis G.E."/>
            <person name="de Vos W.M."/>
            <person name="Barrangou R."/>
            <person name="Klaenhammer T.R."/>
            <person name="Caufield P.W."/>
            <person name="Cui Y."/>
            <person name="Zhang H."/>
            <person name="O'Toole P.W."/>
        </authorList>
    </citation>
    <scope>NUCLEOTIDE SEQUENCE [LARGE SCALE GENOMIC DNA]</scope>
    <source>
        <strain evidence="4 5">DSM 15707</strain>
    </source>
</reference>
<name>A0A0R1RN77_9LACO</name>
<keyword evidence="3" id="KW-0732">Signal</keyword>
<evidence type="ECO:0000313" key="5">
    <source>
        <dbReference type="Proteomes" id="UP000051697"/>
    </source>
</evidence>
<proteinExistence type="predicted"/>
<feature type="signal peptide" evidence="3">
    <location>
        <begin position="1"/>
        <end position="22"/>
    </location>
</feature>
<evidence type="ECO:0000256" key="3">
    <source>
        <dbReference type="SAM" id="SignalP"/>
    </source>
</evidence>
<dbReference type="AlphaFoldDB" id="A0A0R1RN77"/>
<dbReference type="STRING" id="1423778.FC70_GL001126"/>
<dbReference type="Proteomes" id="UP000051697">
    <property type="component" value="Unassembled WGS sequence"/>
</dbReference>
<feature type="compositionally biased region" description="Gly residues" evidence="1">
    <location>
        <begin position="42"/>
        <end position="65"/>
    </location>
</feature>
<organism evidence="4 5">
    <name type="scientific">Paucilactobacillus oligofermentans DSM 15707 = LMG 22743</name>
    <dbReference type="NCBI Taxonomy" id="1423778"/>
    <lineage>
        <taxon>Bacteria</taxon>
        <taxon>Bacillati</taxon>
        <taxon>Bacillota</taxon>
        <taxon>Bacilli</taxon>
        <taxon>Lactobacillales</taxon>
        <taxon>Lactobacillaceae</taxon>
        <taxon>Paucilactobacillus</taxon>
    </lineage>
</organism>
<gene>
    <name evidence="4" type="ORF">FC70_GL001126</name>
</gene>
<keyword evidence="2" id="KW-1133">Transmembrane helix</keyword>
<comment type="caution">
    <text evidence="4">The sequence shown here is derived from an EMBL/GenBank/DDBJ whole genome shotgun (WGS) entry which is preliminary data.</text>
</comment>
<keyword evidence="5" id="KW-1185">Reference proteome</keyword>
<evidence type="ECO:0000256" key="2">
    <source>
        <dbReference type="SAM" id="Phobius"/>
    </source>
</evidence>
<evidence type="ECO:0000256" key="1">
    <source>
        <dbReference type="SAM" id="MobiDB-lite"/>
    </source>
</evidence>
<evidence type="ECO:0008006" key="6">
    <source>
        <dbReference type="Google" id="ProtNLM"/>
    </source>
</evidence>
<keyword evidence="2" id="KW-0812">Transmembrane</keyword>
<accession>A0A0R1RN77</accession>
<protein>
    <recommendedName>
        <fullName evidence="6">Gram-positive cocci surface proteins LPxTG domain-containing protein</fullName>
    </recommendedName>
</protein>
<feature type="chain" id="PRO_5006410106" description="Gram-positive cocci surface proteins LPxTG domain-containing protein" evidence="3">
    <location>
        <begin position="23"/>
        <end position="139"/>
    </location>
</feature>